<sequence>MMILLESERGGLAIDPSDVSAVWVETICGDTWLQIVMKTGASHTRFHCPDIGVDAFDLHRQIVEAAK</sequence>
<reference evidence="1 2" key="1">
    <citation type="submission" date="2015-09" db="EMBL/GenBank/DDBJ databases">
        <title>Genome announcement of multiple Pseudomonas syringae strains.</title>
        <authorList>
            <person name="Thakur S."/>
            <person name="Wang P.W."/>
            <person name="Gong Y."/>
            <person name="Weir B.S."/>
            <person name="Guttman D.S."/>
        </authorList>
    </citation>
    <scope>NUCLEOTIDE SEQUENCE [LARGE SCALE GENOMIC DNA]</scope>
    <source>
        <strain evidence="1 2">ICMP3507</strain>
    </source>
</reference>
<gene>
    <name evidence="1" type="ORF">ALO35_01999</name>
</gene>
<proteinExistence type="predicted"/>
<accession>A0A0N8RXM5</accession>
<evidence type="ECO:0000313" key="2">
    <source>
        <dbReference type="Proteomes" id="UP000050265"/>
    </source>
</evidence>
<dbReference type="EMBL" id="LJQP01000176">
    <property type="protein sequence ID" value="KPX71207.1"/>
    <property type="molecule type" value="Genomic_DNA"/>
</dbReference>
<comment type="caution">
    <text evidence="1">The sequence shown here is derived from an EMBL/GenBank/DDBJ whole genome shotgun (WGS) entry which is preliminary data.</text>
</comment>
<dbReference type="Proteomes" id="UP000050265">
    <property type="component" value="Unassembled WGS sequence"/>
</dbReference>
<dbReference type="AlphaFoldDB" id="A0A0N8RXM5"/>
<name>A0A0N8RXM5_PSEAV</name>
<organism evidence="1 2">
    <name type="scientific">Pseudomonas amygdali pv. lachrymans</name>
    <name type="common">Pseudomonas syringae pv. lachrymans</name>
    <dbReference type="NCBI Taxonomy" id="53707"/>
    <lineage>
        <taxon>Bacteria</taxon>
        <taxon>Pseudomonadati</taxon>
        <taxon>Pseudomonadota</taxon>
        <taxon>Gammaproteobacteria</taxon>
        <taxon>Pseudomonadales</taxon>
        <taxon>Pseudomonadaceae</taxon>
        <taxon>Pseudomonas</taxon>
        <taxon>Pseudomonas amygdali</taxon>
    </lineage>
</organism>
<dbReference type="PATRIC" id="fig|53707.9.peg.2869"/>
<protein>
    <submittedName>
        <fullName evidence="1">Uncharacterized protein</fullName>
    </submittedName>
</protein>
<evidence type="ECO:0000313" key="1">
    <source>
        <dbReference type="EMBL" id="KPX71207.1"/>
    </source>
</evidence>